<sequence length="299" mass="32065">MRPTISRLLQATRCLQHENPLGLPKTGTIPRFQRGLPTKRPIQNVKKVIAVSSAKGGVGKSTIAANLSLSLARLGLRTGILDTDIYGPSIPTLFSLTSHQPSLTSSSQLIPLTAYGVQTMSLGYLTPSSSSALIWRGPMLLKAIQQLLHSVAWSPSLDILVLDLPPGTGDIQLSITQQIVLDGAVVVTTPHILAVQDAVKGMDMFDRVEVPILGLVQNMSLFRCPHCHGETAVFGGEEGVRQVCKERGVELLGDVPLHPNIGEDASRGRPTVVAEPESDRARVFMDVARAVARKVGLEV</sequence>
<name>A0AAJ0BPH4_9PEZI</name>
<dbReference type="PANTHER" id="PTHR42961:SF2">
    <property type="entry name" value="IRON-SULFUR PROTEIN NUBPL"/>
    <property type="match status" value="1"/>
</dbReference>
<dbReference type="GO" id="GO:0005739">
    <property type="term" value="C:mitochondrion"/>
    <property type="evidence" value="ECO:0007669"/>
    <property type="project" value="TreeGrafter"/>
</dbReference>
<dbReference type="SUPFAM" id="SSF52540">
    <property type="entry name" value="P-loop containing nucleoside triphosphate hydrolases"/>
    <property type="match status" value="1"/>
</dbReference>
<dbReference type="Proteomes" id="UP001239445">
    <property type="component" value="Unassembled WGS sequence"/>
</dbReference>
<dbReference type="PANTHER" id="PTHR42961">
    <property type="entry name" value="IRON-SULFUR PROTEIN NUBPL"/>
    <property type="match status" value="1"/>
</dbReference>
<evidence type="ECO:0000256" key="3">
    <source>
        <dbReference type="ARBA" id="ARBA00022840"/>
    </source>
</evidence>
<evidence type="ECO:0000256" key="6">
    <source>
        <dbReference type="ARBA" id="ARBA00024036"/>
    </source>
</evidence>
<accession>A0AAJ0BPH4</accession>
<keyword evidence="5" id="KW-0411">Iron-sulfur</keyword>
<dbReference type="Pfam" id="PF10609">
    <property type="entry name" value="ParA"/>
    <property type="match status" value="1"/>
</dbReference>
<dbReference type="FunFam" id="3.40.50.300:FF:001278">
    <property type="entry name" value="Iron-sulfur cluster carrier protein"/>
    <property type="match status" value="1"/>
</dbReference>
<dbReference type="AlphaFoldDB" id="A0AAJ0BPH4"/>
<dbReference type="Gene3D" id="3.40.50.300">
    <property type="entry name" value="P-loop containing nucleotide triphosphate hydrolases"/>
    <property type="match status" value="1"/>
</dbReference>
<dbReference type="GO" id="GO:0046872">
    <property type="term" value="F:metal ion binding"/>
    <property type="evidence" value="ECO:0007669"/>
    <property type="project" value="UniProtKB-KW"/>
</dbReference>
<dbReference type="HAMAP" id="MF_02040">
    <property type="entry name" value="Mrp_NBP35"/>
    <property type="match status" value="1"/>
</dbReference>
<dbReference type="InterPro" id="IPR019591">
    <property type="entry name" value="Mrp/NBP35_ATP-bd"/>
</dbReference>
<keyword evidence="8" id="KW-1185">Reference proteome</keyword>
<gene>
    <name evidence="7" type="ORF">QBC47DRAFT_410396</name>
</gene>
<protein>
    <submittedName>
        <fullName evidence="7">P-loop containing nucleoside triphosphate hydrolase protein</fullName>
    </submittedName>
</protein>
<dbReference type="GO" id="GO:0016787">
    <property type="term" value="F:hydrolase activity"/>
    <property type="evidence" value="ECO:0007669"/>
    <property type="project" value="UniProtKB-KW"/>
</dbReference>
<dbReference type="CDD" id="cd02037">
    <property type="entry name" value="Mrp_NBP35"/>
    <property type="match status" value="1"/>
</dbReference>
<dbReference type="GO" id="GO:0016226">
    <property type="term" value="P:iron-sulfur cluster assembly"/>
    <property type="evidence" value="ECO:0007669"/>
    <property type="project" value="InterPro"/>
</dbReference>
<dbReference type="EMBL" id="MU839828">
    <property type="protein sequence ID" value="KAK1759651.1"/>
    <property type="molecule type" value="Genomic_DNA"/>
</dbReference>
<keyword evidence="4" id="KW-0408">Iron</keyword>
<organism evidence="7 8">
    <name type="scientific">Echria macrotheca</name>
    <dbReference type="NCBI Taxonomy" id="438768"/>
    <lineage>
        <taxon>Eukaryota</taxon>
        <taxon>Fungi</taxon>
        <taxon>Dikarya</taxon>
        <taxon>Ascomycota</taxon>
        <taxon>Pezizomycotina</taxon>
        <taxon>Sordariomycetes</taxon>
        <taxon>Sordariomycetidae</taxon>
        <taxon>Sordariales</taxon>
        <taxon>Schizotheciaceae</taxon>
        <taxon>Echria</taxon>
    </lineage>
</organism>
<dbReference type="GO" id="GO:0005524">
    <property type="term" value="F:ATP binding"/>
    <property type="evidence" value="ECO:0007669"/>
    <property type="project" value="UniProtKB-KW"/>
</dbReference>
<dbReference type="GO" id="GO:0140663">
    <property type="term" value="F:ATP-dependent FeS chaperone activity"/>
    <property type="evidence" value="ECO:0007669"/>
    <property type="project" value="InterPro"/>
</dbReference>
<evidence type="ECO:0000256" key="5">
    <source>
        <dbReference type="ARBA" id="ARBA00023014"/>
    </source>
</evidence>
<keyword evidence="2" id="KW-0547">Nucleotide-binding</keyword>
<keyword evidence="7" id="KW-0378">Hydrolase</keyword>
<keyword evidence="1" id="KW-0479">Metal-binding</keyword>
<dbReference type="InterPro" id="IPR033756">
    <property type="entry name" value="YlxH/NBP35"/>
</dbReference>
<comment type="similarity">
    <text evidence="6">Belongs to the Mrp/NBP35 ATP-binding proteins family.</text>
</comment>
<dbReference type="InterPro" id="IPR044304">
    <property type="entry name" value="NUBPL-like"/>
</dbReference>
<evidence type="ECO:0000313" key="7">
    <source>
        <dbReference type="EMBL" id="KAK1759651.1"/>
    </source>
</evidence>
<dbReference type="InterPro" id="IPR027417">
    <property type="entry name" value="P-loop_NTPase"/>
</dbReference>
<proteinExistence type="inferred from homology"/>
<evidence type="ECO:0000256" key="1">
    <source>
        <dbReference type="ARBA" id="ARBA00022723"/>
    </source>
</evidence>
<dbReference type="GO" id="GO:0051539">
    <property type="term" value="F:4 iron, 4 sulfur cluster binding"/>
    <property type="evidence" value="ECO:0007669"/>
    <property type="project" value="TreeGrafter"/>
</dbReference>
<comment type="caution">
    <text evidence="7">The sequence shown here is derived from an EMBL/GenBank/DDBJ whole genome shotgun (WGS) entry which is preliminary data.</text>
</comment>
<dbReference type="GO" id="GO:0032981">
    <property type="term" value="P:mitochondrial respiratory chain complex I assembly"/>
    <property type="evidence" value="ECO:0007669"/>
    <property type="project" value="TreeGrafter"/>
</dbReference>
<evidence type="ECO:0000256" key="4">
    <source>
        <dbReference type="ARBA" id="ARBA00023004"/>
    </source>
</evidence>
<keyword evidence="3" id="KW-0067">ATP-binding</keyword>
<reference evidence="7" key="1">
    <citation type="submission" date="2023-06" db="EMBL/GenBank/DDBJ databases">
        <title>Genome-scale phylogeny and comparative genomics of the fungal order Sordariales.</title>
        <authorList>
            <consortium name="Lawrence Berkeley National Laboratory"/>
            <person name="Hensen N."/>
            <person name="Bonometti L."/>
            <person name="Westerberg I."/>
            <person name="Brannstrom I.O."/>
            <person name="Guillou S."/>
            <person name="Cros-Aarteil S."/>
            <person name="Calhoun S."/>
            <person name="Haridas S."/>
            <person name="Kuo A."/>
            <person name="Mondo S."/>
            <person name="Pangilinan J."/>
            <person name="Riley R."/>
            <person name="Labutti K."/>
            <person name="Andreopoulos B."/>
            <person name="Lipzen A."/>
            <person name="Chen C."/>
            <person name="Yanf M."/>
            <person name="Daum C."/>
            <person name="Ng V."/>
            <person name="Clum A."/>
            <person name="Steindorff A."/>
            <person name="Ohm R."/>
            <person name="Martin F."/>
            <person name="Silar P."/>
            <person name="Natvig D."/>
            <person name="Lalanne C."/>
            <person name="Gautier V."/>
            <person name="Ament-Velasquez S.L."/>
            <person name="Kruys A."/>
            <person name="Hutchinson M.I."/>
            <person name="Powell A.J."/>
            <person name="Barry K."/>
            <person name="Miller A.N."/>
            <person name="Grigoriev I.V."/>
            <person name="Debuchy R."/>
            <person name="Gladieux P."/>
            <person name="Thoren M.H."/>
            <person name="Johannesson H."/>
        </authorList>
    </citation>
    <scope>NUCLEOTIDE SEQUENCE</scope>
    <source>
        <strain evidence="7">PSN4</strain>
    </source>
</reference>
<evidence type="ECO:0000256" key="2">
    <source>
        <dbReference type="ARBA" id="ARBA00022741"/>
    </source>
</evidence>
<evidence type="ECO:0000313" key="8">
    <source>
        <dbReference type="Proteomes" id="UP001239445"/>
    </source>
</evidence>